<dbReference type="AlphaFoldDB" id="A0ABD3I9P7"/>
<protein>
    <recommendedName>
        <fullName evidence="3">CCHC-type domain-containing protein</fullName>
    </recommendedName>
</protein>
<evidence type="ECO:0000256" key="1">
    <source>
        <dbReference type="PROSITE-ProRule" id="PRU00047"/>
    </source>
</evidence>
<name>A0ABD3I9P7_9MARC</name>
<evidence type="ECO:0000313" key="5">
    <source>
        <dbReference type="Proteomes" id="UP001633002"/>
    </source>
</evidence>
<feature type="compositionally biased region" description="Basic and acidic residues" evidence="2">
    <location>
        <begin position="438"/>
        <end position="448"/>
    </location>
</feature>
<dbReference type="SMART" id="SM00343">
    <property type="entry name" value="ZnF_C2HC"/>
    <property type="match status" value="1"/>
</dbReference>
<dbReference type="GO" id="GO:0008270">
    <property type="term" value="F:zinc ion binding"/>
    <property type="evidence" value="ECO:0007669"/>
    <property type="project" value="UniProtKB-KW"/>
</dbReference>
<keyword evidence="5" id="KW-1185">Reference proteome</keyword>
<feature type="domain" description="CCHC-type" evidence="3">
    <location>
        <begin position="373"/>
        <end position="387"/>
    </location>
</feature>
<keyword evidence="1" id="KW-0479">Metal-binding</keyword>
<dbReference type="PANTHER" id="PTHR31286:SF180">
    <property type="entry name" value="OS10G0362600 PROTEIN"/>
    <property type="match status" value="1"/>
</dbReference>
<dbReference type="InterPro" id="IPR040256">
    <property type="entry name" value="At4g02000-like"/>
</dbReference>
<gene>
    <name evidence="4" type="ORF">R1sor_018058</name>
</gene>
<feature type="compositionally biased region" description="Polar residues" evidence="2">
    <location>
        <begin position="1"/>
        <end position="35"/>
    </location>
</feature>
<dbReference type="PROSITE" id="PS50158">
    <property type="entry name" value="ZF_CCHC"/>
    <property type="match status" value="1"/>
</dbReference>
<feature type="region of interest" description="Disordered" evidence="2">
    <location>
        <begin position="409"/>
        <end position="451"/>
    </location>
</feature>
<dbReference type="Proteomes" id="UP001633002">
    <property type="component" value="Unassembled WGS sequence"/>
</dbReference>
<evidence type="ECO:0000256" key="2">
    <source>
        <dbReference type="SAM" id="MobiDB-lite"/>
    </source>
</evidence>
<dbReference type="SUPFAM" id="SSF57756">
    <property type="entry name" value="Retrovirus zinc finger-like domains"/>
    <property type="match status" value="1"/>
</dbReference>
<sequence>MATSSSGQSNSGCPNGGMTTNSGAMQGSHLLSSPSKRAEASIGGPPMFANPVFHHSTGGAHHGQAFNAYNSNTPDNSKGDLAAYMENFPPLCKKVQIVTPEEIITPSQEIAAQKPAMSWRQAASKSILERHPQWANAADITSNPNPYTRGLNLAEGENVTATELREVVQDINNCLNVDEYTLGDTIQVNKTFFSCRLRHLQNCAFVLCALDHTLSKDRVTEWAMAELWQNCGIQVEQIRILAKGCFLIVTGSGDQQNKALMEGPYKIGGRMIFPFPWDAKFSPRELRSKLVPVWVDLPRVHPMLEAYGAFMLSTVGKVLYKTCETGRNCYMHIRGSVLTDISRKLKDHVKINVEGVEEPMVQPIWYTSLPNVCFACHQRGHIAKDCPATKQEEKKVEEQSVPMVLVNDADNNSAKDSAKPSPDGGGLDPAGFTPVKSRAWEKGNKANPEKTFSTTLVSMVSEEDEDDVMLGNETKELVPVTEIEMGDETDEEETKGVPTHSLHDPSIQGRAVIIRKSMTEYSTFAIRVTLLEWRIQGGVEKTLLEGCVVLEGEFYLQFVEKALHIAKSRSV</sequence>
<dbReference type="EMBL" id="JBJQOH010000001">
    <property type="protein sequence ID" value="KAL3700036.1"/>
    <property type="molecule type" value="Genomic_DNA"/>
</dbReference>
<proteinExistence type="predicted"/>
<evidence type="ECO:0000313" key="4">
    <source>
        <dbReference type="EMBL" id="KAL3700036.1"/>
    </source>
</evidence>
<dbReference type="InterPro" id="IPR001878">
    <property type="entry name" value="Znf_CCHC"/>
</dbReference>
<reference evidence="4 5" key="1">
    <citation type="submission" date="2024-09" db="EMBL/GenBank/DDBJ databases">
        <title>Chromosome-scale assembly of Riccia sorocarpa.</title>
        <authorList>
            <person name="Paukszto L."/>
        </authorList>
    </citation>
    <scope>NUCLEOTIDE SEQUENCE [LARGE SCALE GENOMIC DNA]</scope>
    <source>
        <strain evidence="4">LP-2024</strain>
        <tissue evidence="4">Aerial parts of the thallus</tissue>
    </source>
</reference>
<dbReference type="Pfam" id="PF00098">
    <property type="entry name" value="zf-CCHC"/>
    <property type="match status" value="1"/>
</dbReference>
<dbReference type="InterPro" id="IPR036875">
    <property type="entry name" value="Znf_CCHC_sf"/>
</dbReference>
<comment type="caution">
    <text evidence="4">The sequence shown here is derived from an EMBL/GenBank/DDBJ whole genome shotgun (WGS) entry which is preliminary data.</text>
</comment>
<accession>A0ABD3I9P7</accession>
<evidence type="ECO:0000259" key="3">
    <source>
        <dbReference type="PROSITE" id="PS50158"/>
    </source>
</evidence>
<dbReference type="Gene3D" id="4.10.60.10">
    <property type="entry name" value="Zinc finger, CCHC-type"/>
    <property type="match status" value="1"/>
</dbReference>
<dbReference type="PANTHER" id="PTHR31286">
    <property type="entry name" value="GLYCINE-RICH CELL WALL STRUCTURAL PROTEIN 1.8-LIKE"/>
    <property type="match status" value="1"/>
</dbReference>
<keyword evidence="1" id="KW-0863">Zinc-finger</keyword>
<keyword evidence="1" id="KW-0862">Zinc</keyword>
<organism evidence="4 5">
    <name type="scientific">Riccia sorocarpa</name>
    <dbReference type="NCBI Taxonomy" id="122646"/>
    <lineage>
        <taxon>Eukaryota</taxon>
        <taxon>Viridiplantae</taxon>
        <taxon>Streptophyta</taxon>
        <taxon>Embryophyta</taxon>
        <taxon>Marchantiophyta</taxon>
        <taxon>Marchantiopsida</taxon>
        <taxon>Marchantiidae</taxon>
        <taxon>Marchantiales</taxon>
        <taxon>Ricciaceae</taxon>
        <taxon>Riccia</taxon>
    </lineage>
</organism>
<feature type="region of interest" description="Disordered" evidence="2">
    <location>
        <begin position="1"/>
        <end position="56"/>
    </location>
</feature>